<sequence length="100" mass="10457">MITYGLNATTSTKVLNELGAGHPTRAKNAMAVTLKLSILLALAIVLALALGHNICTASFSSNFLIIQEGVNAALFETSKKYTKGSFVNAGDNEVVGGRCE</sequence>
<dbReference type="Pfam" id="PF01554">
    <property type="entry name" value="MatE"/>
    <property type="match status" value="1"/>
</dbReference>
<dbReference type="InterPro" id="IPR002528">
    <property type="entry name" value="MATE_fam"/>
</dbReference>
<comment type="similarity">
    <text evidence="1">Belongs to the multi antimicrobial extrusion (MATE) (TC 2.A.66.1) family.</text>
</comment>
<gene>
    <name evidence="3" type="ORF">V6N12_059432</name>
</gene>
<accession>A0ABR2EV24</accession>
<dbReference type="EMBL" id="JBBPBM010000010">
    <property type="protein sequence ID" value="KAK8565886.1"/>
    <property type="molecule type" value="Genomic_DNA"/>
</dbReference>
<evidence type="ECO:0000313" key="4">
    <source>
        <dbReference type="Proteomes" id="UP001472677"/>
    </source>
</evidence>
<keyword evidence="2" id="KW-1133">Transmembrane helix</keyword>
<name>A0ABR2EV24_9ROSI</name>
<organism evidence="3 4">
    <name type="scientific">Hibiscus sabdariffa</name>
    <name type="common">roselle</name>
    <dbReference type="NCBI Taxonomy" id="183260"/>
    <lineage>
        <taxon>Eukaryota</taxon>
        <taxon>Viridiplantae</taxon>
        <taxon>Streptophyta</taxon>
        <taxon>Embryophyta</taxon>
        <taxon>Tracheophyta</taxon>
        <taxon>Spermatophyta</taxon>
        <taxon>Magnoliopsida</taxon>
        <taxon>eudicotyledons</taxon>
        <taxon>Gunneridae</taxon>
        <taxon>Pentapetalae</taxon>
        <taxon>rosids</taxon>
        <taxon>malvids</taxon>
        <taxon>Malvales</taxon>
        <taxon>Malvaceae</taxon>
        <taxon>Malvoideae</taxon>
        <taxon>Hibiscus</taxon>
    </lineage>
</organism>
<proteinExistence type="inferred from homology"/>
<feature type="transmembrane region" description="Helical" evidence="2">
    <location>
        <begin position="32"/>
        <end position="51"/>
    </location>
</feature>
<keyword evidence="2" id="KW-0812">Transmembrane</keyword>
<keyword evidence="4" id="KW-1185">Reference proteome</keyword>
<reference evidence="3 4" key="1">
    <citation type="journal article" date="2024" name="G3 (Bethesda)">
        <title>Genome assembly of Hibiscus sabdariffa L. provides insights into metabolisms of medicinal natural products.</title>
        <authorList>
            <person name="Kim T."/>
        </authorList>
    </citation>
    <scope>NUCLEOTIDE SEQUENCE [LARGE SCALE GENOMIC DNA]</scope>
    <source>
        <strain evidence="3">TK-2024</strain>
        <tissue evidence="3">Old leaves</tissue>
    </source>
</reference>
<dbReference type="Proteomes" id="UP001472677">
    <property type="component" value="Unassembled WGS sequence"/>
</dbReference>
<protein>
    <submittedName>
        <fullName evidence="3">Uncharacterized protein</fullName>
    </submittedName>
</protein>
<evidence type="ECO:0000256" key="2">
    <source>
        <dbReference type="SAM" id="Phobius"/>
    </source>
</evidence>
<evidence type="ECO:0000313" key="3">
    <source>
        <dbReference type="EMBL" id="KAK8565886.1"/>
    </source>
</evidence>
<evidence type="ECO:0000256" key="1">
    <source>
        <dbReference type="ARBA" id="ARBA00010199"/>
    </source>
</evidence>
<keyword evidence="2" id="KW-0472">Membrane</keyword>
<comment type="caution">
    <text evidence="3">The sequence shown here is derived from an EMBL/GenBank/DDBJ whole genome shotgun (WGS) entry which is preliminary data.</text>
</comment>